<reference evidence="8" key="1">
    <citation type="submission" date="2016-10" db="EMBL/GenBank/DDBJ databases">
        <authorList>
            <person name="Varghese N."/>
            <person name="Submissions S."/>
        </authorList>
    </citation>
    <scope>NUCLEOTIDE SEQUENCE [LARGE SCALE GENOMIC DNA]</scope>
    <source>
        <strain evidence="8">DSM 25927</strain>
    </source>
</reference>
<evidence type="ECO:0000256" key="2">
    <source>
        <dbReference type="ARBA" id="ARBA00010333"/>
    </source>
</evidence>
<keyword evidence="8" id="KW-1185">Reference proteome</keyword>
<evidence type="ECO:0000313" key="8">
    <source>
        <dbReference type="Proteomes" id="UP000199233"/>
    </source>
</evidence>
<dbReference type="InterPro" id="IPR018313">
    <property type="entry name" value="SBP_3_CS"/>
</dbReference>
<feature type="domain" description="Solute-binding protein family 3/N-terminal" evidence="6">
    <location>
        <begin position="40"/>
        <end position="283"/>
    </location>
</feature>
<dbReference type="InterPro" id="IPR001638">
    <property type="entry name" value="Solute-binding_3/MltF_N"/>
</dbReference>
<feature type="signal peptide" evidence="5">
    <location>
        <begin position="1"/>
        <end position="28"/>
    </location>
</feature>
<protein>
    <submittedName>
        <fullName evidence="7">ABC-type amino acid transport substrate-binding protein</fullName>
    </submittedName>
</protein>
<dbReference type="SUPFAM" id="SSF53850">
    <property type="entry name" value="Periplasmic binding protein-like II"/>
    <property type="match status" value="1"/>
</dbReference>
<dbReference type="STRING" id="489703.SAMN04488038_101129"/>
<dbReference type="GO" id="GO:0030313">
    <property type="term" value="C:cell envelope"/>
    <property type="evidence" value="ECO:0007669"/>
    <property type="project" value="UniProtKB-SubCell"/>
</dbReference>
<evidence type="ECO:0000256" key="4">
    <source>
        <dbReference type="RuleBase" id="RU003744"/>
    </source>
</evidence>
<evidence type="ECO:0000256" key="1">
    <source>
        <dbReference type="ARBA" id="ARBA00004196"/>
    </source>
</evidence>
<feature type="chain" id="PRO_5011703578" evidence="5">
    <location>
        <begin position="29"/>
        <end position="290"/>
    </location>
</feature>
<organism evidence="7 8">
    <name type="scientific">Solimonas aquatica</name>
    <dbReference type="NCBI Taxonomy" id="489703"/>
    <lineage>
        <taxon>Bacteria</taxon>
        <taxon>Pseudomonadati</taxon>
        <taxon>Pseudomonadota</taxon>
        <taxon>Gammaproteobacteria</taxon>
        <taxon>Nevskiales</taxon>
        <taxon>Nevskiaceae</taxon>
        <taxon>Solimonas</taxon>
    </lineage>
</organism>
<dbReference type="SMART" id="SM00062">
    <property type="entry name" value="PBPb"/>
    <property type="match status" value="1"/>
</dbReference>
<keyword evidence="3 5" id="KW-0732">Signal</keyword>
<dbReference type="AlphaFoldDB" id="A0A1H8ZQJ1"/>
<dbReference type="PROSITE" id="PS01039">
    <property type="entry name" value="SBP_BACTERIAL_3"/>
    <property type="match status" value="1"/>
</dbReference>
<comment type="subcellular location">
    <subcellularLocation>
        <location evidence="1">Cell envelope</location>
    </subcellularLocation>
</comment>
<dbReference type="PANTHER" id="PTHR35936">
    <property type="entry name" value="MEMBRANE-BOUND LYTIC MUREIN TRANSGLYCOSYLASE F"/>
    <property type="match status" value="1"/>
</dbReference>
<evidence type="ECO:0000313" key="7">
    <source>
        <dbReference type="EMBL" id="SEP66769.1"/>
    </source>
</evidence>
<dbReference type="Gene3D" id="3.40.190.10">
    <property type="entry name" value="Periplasmic binding protein-like II"/>
    <property type="match status" value="3"/>
</dbReference>
<name>A0A1H8ZQJ1_9GAMM</name>
<evidence type="ECO:0000259" key="6">
    <source>
        <dbReference type="SMART" id="SM00062"/>
    </source>
</evidence>
<gene>
    <name evidence="7" type="ORF">SAMN04488038_101129</name>
</gene>
<evidence type="ECO:0000256" key="3">
    <source>
        <dbReference type="ARBA" id="ARBA00022729"/>
    </source>
</evidence>
<accession>A0A1H8ZQJ1</accession>
<sequence length="290" mass="31602">MSITELRGKALRVLLLLLALPLASVAAAEDRLDTIRERGELSVAVYRDFAPYSYADADGHYVGIDVDLAKALAQALAVKLDLRPVIAGEDSDDDLRVNIWRGPLINGSPSDLMLHIGLDPEYIKRTDKAELFGAYQRETVSVIYRKQQIGTLDTPLKLAGQKVGVEVDSISDYYMSGAFNGRLRTSAVRLLSVDEAVARYLKGELDAVMAPRGQLEGALFRAHADAAAVTIGDFVGLFRTQWDVGMAIKAGNPELKAALQAALSQLRESGRLREIYASHGVTLQDPLLRP</sequence>
<dbReference type="Proteomes" id="UP000199233">
    <property type="component" value="Unassembled WGS sequence"/>
</dbReference>
<dbReference type="Pfam" id="PF00497">
    <property type="entry name" value="SBP_bac_3"/>
    <property type="match status" value="1"/>
</dbReference>
<evidence type="ECO:0000256" key="5">
    <source>
        <dbReference type="SAM" id="SignalP"/>
    </source>
</evidence>
<dbReference type="RefSeq" id="WP_245732287.1">
    <property type="nucleotide sequence ID" value="NZ_FOFS01000001.1"/>
</dbReference>
<proteinExistence type="inferred from homology"/>
<comment type="similarity">
    <text evidence="2 4">Belongs to the bacterial solute-binding protein 3 family.</text>
</comment>
<dbReference type="EMBL" id="FOFS01000001">
    <property type="protein sequence ID" value="SEP66769.1"/>
    <property type="molecule type" value="Genomic_DNA"/>
</dbReference>